<dbReference type="Proteomes" id="UP001550739">
    <property type="component" value="Unassembled WGS sequence"/>
</dbReference>
<evidence type="ECO:0000256" key="1">
    <source>
        <dbReference type="SAM" id="MobiDB-lite"/>
    </source>
</evidence>
<accession>A0ABV2ZRP6</accession>
<comment type="caution">
    <text evidence="2">The sequence shown here is derived from an EMBL/GenBank/DDBJ whole genome shotgun (WGS) entry which is preliminary data.</text>
</comment>
<evidence type="ECO:0000313" key="3">
    <source>
        <dbReference type="Proteomes" id="UP001550739"/>
    </source>
</evidence>
<evidence type="ECO:0000313" key="2">
    <source>
        <dbReference type="EMBL" id="MEU3785246.1"/>
    </source>
</evidence>
<reference evidence="2 3" key="1">
    <citation type="submission" date="2024-06" db="EMBL/GenBank/DDBJ databases">
        <title>The Natural Products Discovery Center: Release of the First 8490 Sequenced Strains for Exploring Actinobacteria Biosynthetic Diversity.</title>
        <authorList>
            <person name="Kalkreuter E."/>
            <person name="Kautsar S.A."/>
            <person name="Yang D."/>
            <person name="Bader C.D."/>
            <person name="Teijaro C.N."/>
            <person name="Fluegel L."/>
            <person name="Davis C.M."/>
            <person name="Simpson J.R."/>
            <person name="Lauterbach L."/>
            <person name="Steele A.D."/>
            <person name="Gui C."/>
            <person name="Meng S."/>
            <person name="Li G."/>
            <person name="Viehrig K."/>
            <person name="Ye F."/>
            <person name="Su P."/>
            <person name="Kiefer A.F."/>
            <person name="Nichols A."/>
            <person name="Cepeda A.J."/>
            <person name="Yan W."/>
            <person name="Fan B."/>
            <person name="Jiang Y."/>
            <person name="Adhikari A."/>
            <person name="Zheng C.-J."/>
            <person name="Schuster L."/>
            <person name="Cowan T.M."/>
            <person name="Smanski M.J."/>
            <person name="Chevrette M.G."/>
            <person name="De Carvalho L.P.S."/>
            <person name="Shen B."/>
        </authorList>
    </citation>
    <scope>NUCLEOTIDE SEQUENCE [LARGE SCALE GENOMIC DNA]</scope>
    <source>
        <strain evidence="2 3">NPDC033843</strain>
    </source>
</reference>
<gene>
    <name evidence="2" type="ORF">AB0E89_32715</name>
</gene>
<proteinExistence type="predicted"/>
<name>A0ABV2ZRP6_9ACTN</name>
<dbReference type="EMBL" id="JBEZVE010000019">
    <property type="protein sequence ID" value="MEU3785246.1"/>
    <property type="molecule type" value="Genomic_DNA"/>
</dbReference>
<protein>
    <recommendedName>
        <fullName evidence="4">Hypervirulence associated protein TUDOR domain-containing protein</fullName>
    </recommendedName>
</protein>
<keyword evidence="3" id="KW-1185">Reference proteome</keyword>
<feature type="region of interest" description="Disordered" evidence="1">
    <location>
        <begin position="26"/>
        <end position="53"/>
    </location>
</feature>
<dbReference type="RefSeq" id="WP_334580136.1">
    <property type="nucleotide sequence ID" value="NZ_JBEZVE010000019.1"/>
</dbReference>
<sequence>MSDSSTNLDLKPGDLVEGAVAGSTAGTVLRRRLDREPWSGGTNSDGRDQTVVSDGRGVDMFYTDTIKVIERAQ</sequence>
<organism evidence="2 3">
    <name type="scientific">Streptomyces sp. 900129855</name>
    <dbReference type="NCBI Taxonomy" id="3155129"/>
    <lineage>
        <taxon>Bacteria</taxon>
        <taxon>Bacillati</taxon>
        <taxon>Actinomycetota</taxon>
        <taxon>Actinomycetes</taxon>
        <taxon>Kitasatosporales</taxon>
        <taxon>Streptomycetaceae</taxon>
        <taxon>Streptomyces</taxon>
    </lineage>
</organism>
<evidence type="ECO:0008006" key="4">
    <source>
        <dbReference type="Google" id="ProtNLM"/>
    </source>
</evidence>